<evidence type="ECO:0000256" key="5">
    <source>
        <dbReference type="ARBA" id="ARBA00022519"/>
    </source>
</evidence>
<dbReference type="GO" id="GO:0015628">
    <property type="term" value="P:protein secretion by the type II secretion system"/>
    <property type="evidence" value="ECO:0007669"/>
    <property type="project" value="InterPro"/>
</dbReference>
<organism evidence="10 11">
    <name type="scientific">Tectimicrobiota bacterium</name>
    <dbReference type="NCBI Taxonomy" id="2528274"/>
    <lineage>
        <taxon>Bacteria</taxon>
        <taxon>Pseudomonadati</taxon>
        <taxon>Nitrospinota/Tectimicrobiota group</taxon>
        <taxon>Candidatus Tectimicrobiota</taxon>
    </lineage>
</organism>
<evidence type="ECO:0000256" key="8">
    <source>
        <dbReference type="ARBA" id="ARBA00023136"/>
    </source>
</evidence>
<proteinExistence type="inferred from homology"/>
<evidence type="ECO:0000256" key="1">
    <source>
        <dbReference type="ARBA" id="ARBA00004377"/>
    </source>
</evidence>
<evidence type="ECO:0000256" key="6">
    <source>
        <dbReference type="ARBA" id="ARBA00022692"/>
    </source>
</evidence>
<comment type="subcellular location">
    <subcellularLocation>
        <location evidence="1">Cell inner membrane</location>
        <topology evidence="1">Single-pass membrane protein</topology>
    </subcellularLocation>
</comment>
<comment type="similarity">
    <text evidence="2">Belongs to the GSP I family.</text>
</comment>
<keyword evidence="3" id="KW-1003">Cell membrane</keyword>
<dbReference type="PROSITE" id="PS00409">
    <property type="entry name" value="PROKAR_NTER_METHYL"/>
    <property type="match status" value="1"/>
</dbReference>
<dbReference type="AlphaFoldDB" id="A0A937VXJ1"/>
<feature type="transmembrane region" description="Helical" evidence="9">
    <location>
        <begin position="20"/>
        <end position="42"/>
    </location>
</feature>
<gene>
    <name evidence="10" type="ORF">FJZ47_03605</name>
</gene>
<keyword evidence="5" id="KW-0997">Cell inner membrane</keyword>
<accession>A0A937VXJ1</accession>
<sequence length="139" mass="15338">MIMWNRRRVNHRYTGTAAGFTLLEVLVAVAIVATALVAFMGLHARSLDATIRAQDLTTAVLLAQGKMATMGEFPDTGEEQGKFEGPELERFQWATAVTEHTLEGVDGGKAVTVRRVEVAVYWVDGQQTRHYALEAYGVR</sequence>
<evidence type="ECO:0000256" key="4">
    <source>
        <dbReference type="ARBA" id="ARBA00022481"/>
    </source>
</evidence>
<dbReference type="InterPro" id="IPR010052">
    <property type="entry name" value="T2SS_protein-GspI"/>
</dbReference>
<evidence type="ECO:0000256" key="2">
    <source>
        <dbReference type="ARBA" id="ARBA00008358"/>
    </source>
</evidence>
<evidence type="ECO:0000256" key="7">
    <source>
        <dbReference type="ARBA" id="ARBA00022989"/>
    </source>
</evidence>
<keyword evidence="6 9" id="KW-0812">Transmembrane</keyword>
<dbReference type="InterPro" id="IPR012902">
    <property type="entry name" value="N_methyl_site"/>
</dbReference>
<dbReference type="Pfam" id="PF07963">
    <property type="entry name" value="N_methyl"/>
    <property type="match status" value="1"/>
</dbReference>
<dbReference type="Proteomes" id="UP000712673">
    <property type="component" value="Unassembled WGS sequence"/>
</dbReference>
<evidence type="ECO:0000256" key="3">
    <source>
        <dbReference type="ARBA" id="ARBA00022475"/>
    </source>
</evidence>
<dbReference type="PANTHER" id="PTHR38779:SF2">
    <property type="entry name" value="TYPE II SECRETION SYSTEM PROTEIN I-RELATED"/>
    <property type="match status" value="1"/>
</dbReference>
<evidence type="ECO:0000256" key="9">
    <source>
        <dbReference type="SAM" id="Phobius"/>
    </source>
</evidence>
<keyword evidence="7 9" id="KW-1133">Transmembrane helix</keyword>
<keyword evidence="8 9" id="KW-0472">Membrane</keyword>
<protein>
    <submittedName>
        <fullName evidence="10">Prepilin-type N-terminal cleavage/methylation domain-containing protein</fullName>
    </submittedName>
</protein>
<keyword evidence="4" id="KW-0488">Methylation</keyword>
<name>A0A937VXJ1_UNCTE</name>
<dbReference type="NCBIfam" id="TIGR02532">
    <property type="entry name" value="IV_pilin_GFxxxE"/>
    <property type="match status" value="1"/>
</dbReference>
<evidence type="ECO:0000313" key="11">
    <source>
        <dbReference type="Proteomes" id="UP000712673"/>
    </source>
</evidence>
<evidence type="ECO:0000313" key="10">
    <source>
        <dbReference type="EMBL" id="MBM3222876.1"/>
    </source>
</evidence>
<dbReference type="GO" id="GO:0005886">
    <property type="term" value="C:plasma membrane"/>
    <property type="evidence" value="ECO:0007669"/>
    <property type="project" value="UniProtKB-SubCell"/>
</dbReference>
<reference evidence="10" key="1">
    <citation type="submission" date="2019-03" db="EMBL/GenBank/DDBJ databases">
        <title>Lake Tanganyika Metagenome-Assembled Genomes (MAGs).</title>
        <authorList>
            <person name="Tran P."/>
        </authorList>
    </citation>
    <scope>NUCLEOTIDE SEQUENCE</scope>
    <source>
        <strain evidence="10">K_DeepCast_65m_m2_066</strain>
    </source>
</reference>
<dbReference type="EMBL" id="VGLS01000065">
    <property type="protein sequence ID" value="MBM3222876.1"/>
    <property type="molecule type" value="Genomic_DNA"/>
</dbReference>
<dbReference type="GO" id="GO:0015627">
    <property type="term" value="C:type II protein secretion system complex"/>
    <property type="evidence" value="ECO:0007669"/>
    <property type="project" value="InterPro"/>
</dbReference>
<dbReference type="PANTHER" id="PTHR38779">
    <property type="entry name" value="TYPE II SECRETION SYSTEM PROTEIN I-RELATED"/>
    <property type="match status" value="1"/>
</dbReference>
<comment type="caution">
    <text evidence="10">The sequence shown here is derived from an EMBL/GenBank/DDBJ whole genome shotgun (WGS) entry which is preliminary data.</text>
</comment>